<dbReference type="AlphaFoldDB" id="A0AAV5SVA4"/>
<keyword evidence="2" id="KW-1185">Reference proteome</keyword>
<comment type="caution">
    <text evidence="1">The sequence shown here is derived from an EMBL/GenBank/DDBJ whole genome shotgun (WGS) entry which is preliminary data.</text>
</comment>
<dbReference type="EMBL" id="BTSX01000002">
    <property type="protein sequence ID" value="GMS87050.1"/>
    <property type="molecule type" value="Genomic_DNA"/>
</dbReference>
<reference evidence="1" key="1">
    <citation type="submission" date="2023-10" db="EMBL/GenBank/DDBJ databases">
        <title>Genome assembly of Pristionchus species.</title>
        <authorList>
            <person name="Yoshida K."/>
            <person name="Sommer R.J."/>
        </authorList>
    </citation>
    <scope>NUCLEOTIDE SEQUENCE</scope>
    <source>
        <strain evidence="1">RS0144</strain>
    </source>
</reference>
<proteinExistence type="predicted"/>
<evidence type="ECO:0000313" key="2">
    <source>
        <dbReference type="Proteomes" id="UP001432027"/>
    </source>
</evidence>
<name>A0AAV5SVA4_9BILA</name>
<evidence type="ECO:0000313" key="1">
    <source>
        <dbReference type="EMBL" id="GMS87050.1"/>
    </source>
</evidence>
<sequence length="130" mass="14960">IYSQDWQAEQQKYLNELAKHGFAARERADMMRTRDMALRLKFGDFLKEVWDVYARTILKNALRHALMLAGASDASASETVVWLSDRLYQFAQTAGYRTFANTVERPIGFVLSNVPILLRDGPRSPNFIPY</sequence>
<accession>A0AAV5SVA4</accession>
<feature type="non-terminal residue" evidence="1">
    <location>
        <position position="1"/>
    </location>
</feature>
<feature type="non-terminal residue" evidence="1">
    <location>
        <position position="130"/>
    </location>
</feature>
<organism evidence="1 2">
    <name type="scientific">Pristionchus entomophagus</name>
    <dbReference type="NCBI Taxonomy" id="358040"/>
    <lineage>
        <taxon>Eukaryota</taxon>
        <taxon>Metazoa</taxon>
        <taxon>Ecdysozoa</taxon>
        <taxon>Nematoda</taxon>
        <taxon>Chromadorea</taxon>
        <taxon>Rhabditida</taxon>
        <taxon>Rhabditina</taxon>
        <taxon>Diplogasteromorpha</taxon>
        <taxon>Diplogasteroidea</taxon>
        <taxon>Neodiplogasteridae</taxon>
        <taxon>Pristionchus</taxon>
    </lineage>
</organism>
<protein>
    <submittedName>
        <fullName evidence="1">Uncharacterized protein</fullName>
    </submittedName>
</protein>
<dbReference type="Proteomes" id="UP001432027">
    <property type="component" value="Unassembled WGS sequence"/>
</dbReference>
<gene>
    <name evidence="1" type="ORF">PENTCL1PPCAC_9225</name>
</gene>